<keyword evidence="5" id="KW-0175">Coiled coil</keyword>
<dbReference type="SUPFAM" id="SSF48340">
    <property type="entry name" value="Interferon-induced guanylate-binding protein 1 (GBP1), C-terminal domain"/>
    <property type="match status" value="1"/>
</dbReference>
<dbReference type="Pfam" id="PF11901">
    <property type="entry name" value="DM9"/>
    <property type="match status" value="1"/>
</dbReference>
<feature type="domain" description="GB1/RHD3-type G" evidence="6">
    <location>
        <begin position="46"/>
        <end position="309"/>
    </location>
</feature>
<dbReference type="GO" id="GO:0005525">
    <property type="term" value="F:GTP binding"/>
    <property type="evidence" value="ECO:0007669"/>
    <property type="project" value="UniProtKB-KW"/>
</dbReference>
<dbReference type="InterPro" id="IPR030386">
    <property type="entry name" value="G_GB1_RHD3_dom"/>
</dbReference>
<dbReference type="Pfam" id="PF02263">
    <property type="entry name" value="GBP"/>
    <property type="match status" value="1"/>
</dbReference>
<dbReference type="SMART" id="SM00696">
    <property type="entry name" value="DM9"/>
    <property type="match status" value="2"/>
</dbReference>
<keyword evidence="3" id="KW-0342">GTP-binding</keyword>
<dbReference type="Gene3D" id="3.40.50.300">
    <property type="entry name" value="P-loop containing nucleotide triphosphate hydrolases"/>
    <property type="match status" value="1"/>
</dbReference>
<reference evidence="7" key="1">
    <citation type="submission" date="2022-01" db="EMBL/GenBank/DDBJ databases">
        <authorList>
            <person name="King R."/>
        </authorList>
    </citation>
    <scope>NUCLEOTIDE SEQUENCE</scope>
</reference>
<reference evidence="7" key="2">
    <citation type="submission" date="2022-10" db="EMBL/GenBank/DDBJ databases">
        <authorList>
            <consortium name="ENA_rothamsted_submissions"/>
            <consortium name="culmorum"/>
            <person name="King R."/>
        </authorList>
    </citation>
    <scope>NUCLEOTIDE SEQUENCE</scope>
</reference>
<evidence type="ECO:0000256" key="1">
    <source>
        <dbReference type="ARBA" id="ARBA00022741"/>
    </source>
</evidence>
<name>A0A9N9S7N4_9DIPT</name>
<keyword evidence="2" id="KW-0378">Hydrolase</keyword>
<comment type="similarity">
    <text evidence="4">Belongs to the TRAFAC class dynamin-like GTPase superfamily. GB1/RHD3 GTPase family.</text>
</comment>
<feature type="coiled-coil region" evidence="5">
    <location>
        <begin position="430"/>
        <end position="609"/>
    </location>
</feature>
<dbReference type="Proteomes" id="UP001153620">
    <property type="component" value="Chromosome 4"/>
</dbReference>
<dbReference type="GO" id="GO:0003924">
    <property type="term" value="F:GTPase activity"/>
    <property type="evidence" value="ECO:0007669"/>
    <property type="project" value="InterPro"/>
</dbReference>
<accession>A0A9N9S7N4</accession>
<evidence type="ECO:0000313" key="7">
    <source>
        <dbReference type="EMBL" id="CAG9811834.1"/>
    </source>
</evidence>
<evidence type="ECO:0000313" key="8">
    <source>
        <dbReference type="Proteomes" id="UP001153620"/>
    </source>
</evidence>
<keyword evidence="8" id="KW-1185">Reference proteome</keyword>
<dbReference type="OrthoDB" id="7788754at2759"/>
<dbReference type="InterPro" id="IPR015894">
    <property type="entry name" value="Guanylate-bd_N"/>
</dbReference>
<evidence type="ECO:0000256" key="5">
    <source>
        <dbReference type="SAM" id="Coils"/>
    </source>
</evidence>
<sequence length="767" mass="89663">MEPAYKDKPHCMNGYPLNVLKFSDDDKIIIQNEELKEMLQHPKVKFRKIVPFSIIGAYRKGKSFLLDYCLRYLYAHYPSINCPNLINPDNWMGAKDEPLRGFSWRSGATRDTTGIIVWSDVFLHNCEMTGEKIAIIVMDTQGLFDTLTTATGNSRIFALGTLISSIQVLNLSGVVQEDQLQYLQFATEFAKFAAADKNELNAKPFQNLMFLVRDWVNWKDHDYGLEGGSTYLNTFLEIKPHQKDELKSVRQFIKESFEELTCSLLPHPGDRVIGNKKNQQMYDGNWGEMDEEFVKELAILIDHLLKPERLVLKKVNQNKLQAAEYFGYLDEYFHLFQSEEIPEAKTIYEITVDKNMNTLIDSCYDQYVQNIFQNEELIETSDQIVIVHRMSKNDALLLYKTSKKMGNKNHDLKFKDILSLKIEEYYKSWLNTSETNLKEIEEQKEKTRKLFQEKHEYQLQMIDDEKAALEEMLKEMESENKSIIEREEKLYKEKIEKEKLKVESRIKKAIKELEIEMENCKISIEKEKTTTTKKLYEEKHRLEQELEILKTNAEVQLAEKGRQIDNVKISKDREVLALRTKEQNNRIAAKEAEQERQDAIKKKMQAEIDRDKFEKLYAEEAKKPYWRSSNIYSELPAPTAVLAGHDSDEYPVYVGMAICGDTQYPANVIPDKSLCFISNDGKEYSRDEYYVLCGDCYSWKRSTDGTVPDRAVWSGYTEENDFIYVARAKQNNSWIVGKVIQNQNFITVPYKKKEVVLRTFDYLVRTT</sequence>
<dbReference type="SUPFAM" id="SSF52540">
    <property type="entry name" value="P-loop containing nucleoside triphosphate hydrolases"/>
    <property type="match status" value="1"/>
</dbReference>
<gene>
    <name evidence="7" type="ORF">CHIRRI_LOCUS14641</name>
</gene>
<dbReference type="EMBL" id="OU895880">
    <property type="protein sequence ID" value="CAG9811834.1"/>
    <property type="molecule type" value="Genomic_DNA"/>
</dbReference>
<organism evidence="7 8">
    <name type="scientific">Chironomus riparius</name>
    <dbReference type="NCBI Taxonomy" id="315576"/>
    <lineage>
        <taxon>Eukaryota</taxon>
        <taxon>Metazoa</taxon>
        <taxon>Ecdysozoa</taxon>
        <taxon>Arthropoda</taxon>
        <taxon>Hexapoda</taxon>
        <taxon>Insecta</taxon>
        <taxon>Pterygota</taxon>
        <taxon>Neoptera</taxon>
        <taxon>Endopterygota</taxon>
        <taxon>Diptera</taxon>
        <taxon>Nematocera</taxon>
        <taxon>Chironomoidea</taxon>
        <taxon>Chironomidae</taxon>
        <taxon>Chironominae</taxon>
        <taxon>Chironomus</taxon>
    </lineage>
</organism>
<dbReference type="PANTHER" id="PTHR10751">
    <property type="entry name" value="GUANYLATE BINDING PROTEIN"/>
    <property type="match status" value="1"/>
</dbReference>
<keyword evidence="1" id="KW-0547">Nucleotide-binding</keyword>
<dbReference type="InterPro" id="IPR027417">
    <property type="entry name" value="P-loop_NTPase"/>
</dbReference>
<dbReference type="InterPro" id="IPR036543">
    <property type="entry name" value="Guanylate-bd_C_sf"/>
</dbReference>
<proteinExistence type="inferred from homology"/>
<evidence type="ECO:0000256" key="4">
    <source>
        <dbReference type="PROSITE-ProRule" id="PRU01052"/>
    </source>
</evidence>
<dbReference type="PROSITE" id="PS51715">
    <property type="entry name" value="G_GB1_RHD3"/>
    <property type="match status" value="1"/>
</dbReference>
<dbReference type="InterPro" id="IPR006616">
    <property type="entry name" value="DM9_repeat"/>
</dbReference>
<dbReference type="AlphaFoldDB" id="A0A9N9S7N4"/>
<dbReference type="Gene3D" id="1.20.58.420">
    <property type="entry name" value="AHSP"/>
    <property type="match status" value="1"/>
</dbReference>
<evidence type="ECO:0000256" key="2">
    <source>
        <dbReference type="ARBA" id="ARBA00022801"/>
    </source>
</evidence>
<protein>
    <recommendedName>
        <fullName evidence="6">GB1/RHD3-type G domain-containing protein</fullName>
    </recommendedName>
</protein>
<evidence type="ECO:0000256" key="3">
    <source>
        <dbReference type="ARBA" id="ARBA00023134"/>
    </source>
</evidence>
<evidence type="ECO:0000259" key="6">
    <source>
        <dbReference type="PROSITE" id="PS51715"/>
    </source>
</evidence>